<comment type="caution">
    <text evidence="2">The sequence shown here is derived from an EMBL/GenBank/DDBJ whole genome shotgun (WGS) entry which is preliminary data.</text>
</comment>
<dbReference type="AlphaFoldDB" id="A0A1L8SNU3"/>
<dbReference type="Gene3D" id="2.40.30.200">
    <property type="match status" value="1"/>
</dbReference>
<sequence length="274" mass="31654">MVKTDVLLRFSDCDYCLTNDHDIKVASIVIGMPVPKNEFTSFQGSIGQRLVNHSFDSFPIMLDFDLKVRTLDDLVLRETELRELFSREAEYYFIYSKEPGKRYPVSLDSISVTRKAFFMSHFTVSFNVFKGYAESITSTLSDFSLNNEWQFSQGLVDDDYKYTHETSRFTIYNAGSFPVDPREVYLKITLQGESLGNATIFNRTTGERFIYYPEFSTNLGQTVTLDRVYPKLNGVSRGIDTNHGLITLVEGINEIEIQNVANVKSFWDFRYLYK</sequence>
<dbReference type="OrthoDB" id="2194642at2"/>
<name>A0A1L8SNU3_9ENTE</name>
<dbReference type="Proteomes" id="UP000183700">
    <property type="component" value="Unassembled WGS sequence"/>
</dbReference>
<protein>
    <recommendedName>
        <fullName evidence="1">Siphovirus-type tail component RIFT-related domain-containing protein</fullName>
    </recommendedName>
</protein>
<dbReference type="RefSeq" id="WP_071863396.1">
    <property type="nucleotide sequence ID" value="NZ_JBHLVS010000011.1"/>
</dbReference>
<feature type="domain" description="Siphovirus-type tail component RIFT-related" evidence="1">
    <location>
        <begin position="31"/>
        <end position="128"/>
    </location>
</feature>
<evidence type="ECO:0000313" key="2">
    <source>
        <dbReference type="EMBL" id="OJG33492.1"/>
    </source>
</evidence>
<evidence type="ECO:0000313" key="3">
    <source>
        <dbReference type="Proteomes" id="UP000183700"/>
    </source>
</evidence>
<proteinExistence type="predicted"/>
<gene>
    <name evidence="2" type="ORF">RV00_GL001048</name>
</gene>
<organism evidence="2 3">
    <name type="scientific">Enterococcus devriesei</name>
    <dbReference type="NCBI Taxonomy" id="319970"/>
    <lineage>
        <taxon>Bacteria</taxon>
        <taxon>Bacillati</taxon>
        <taxon>Bacillota</taxon>
        <taxon>Bacilli</taxon>
        <taxon>Lactobacillales</taxon>
        <taxon>Enterococcaceae</taxon>
        <taxon>Enterococcus</taxon>
    </lineage>
</organism>
<dbReference type="Pfam" id="PF05709">
    <property type="entry name" value="Sipho_tail"/>
    <property type="match status" value="1"/>
</dbReference>
<dbReference type="EMBL" id="JXKM01000019">
    <property type="protein sequence ID" value="OJG33492.1"/>
    <property type="molecule type" value="Genomic_DNA"/>
</dbReference>
<reference evidence="2 3" key="1">
    <citation type="submission" date="2014-12" db="EMBL/GenBank/DDBJ databases">
        <title>Draft genome sequences of 29 type strains of Enterococci.</title>
        <authorList>
            <person name="Zhong Z."/>
            <person name="Sun Z."/>
            <person name="Liu W."/>
            <person name="Zhang W."/>
            <person name="Zhang H."/>
        </authorList>
    </citation>
    <scope>NUCLEOTIDE SEQUENCE [LARGE SCALE GENOMIC DNA]</scope>
    <source>
        <strain evidence="2 3">DSM 22802</strain>
    </source>
</reference>
<evidence type="ECO:0000259" key="1">
    <source>
        <dbReference type="Pfam" id="PF05709"/>
    </source>
</evidence>
<keyword evidence="3" id="KW-1185">Reference proteome</keyword>
<dbReference type="STRING" id="319970.RV00_GL001048"/>
<dbReference type="InterPro" id="IPR008841">
    <property type="entry name" value="Siphovirus-type_tail_N"/>
</dbReference>
<accession>A0A1L8SNU3</accession>